<evidence type="ECO:0000256" key="1">
    <source>
        <dbReference type="SAM" id="Coils"/>
    </source>
</evidence>
<evidence type="ECO:0000313" key="2">
    <source>
        <dbReference type="EMBL" id="QDH21760.1"/>
    </source>
</evidence>
<organism evidence="2 3">
    <name type="scientific">Saccharibacillus brassicae</name>
    <dbReference type="NCBI Taxonomy" id="2583377"/>
    <lineage>
        <taxon>Bacteria</taxon>
        <taxon>Bacillati</taxon>
        <taxon>Bacillota</taxon>
        <taxon>Bacilli</taxon>
        <taxon>Bacillales</taxon>
        <taxon>Paenibacillaceae</taxon>
        <taxon>Saccharibacillus</taxon>
    </lineage>
</organism>
<evidence type="ECO:0000313" key="3">
    <source>
        <dbReference type="Proteomes" id="UP000316968"/>
    </source>
</evidence>
<dbReference type="Proteomes" id="UP000316968">
    <property type="component" value="Chromosome"/>
</dbReference>
<name>A0A4Y6UYT6_SACBS</name>
<dbReference type="EMBL" id="CP041217">
    <property type="protein sequence ID" value="QDH21760.1"/>
    <property type="molecule type" value="Genomic_DNA"/>
</dbReference>
<proteinExistence type="predicted"/>
<dbReference type="AlphaFoldDB" id="A0A4Y6UYT6"/>
<dbReference type="OrthoDB" id="2679747at2"/>
<gene>
    <name evidence="2" type="ORF">FFV09_13425</name>
</gene>
<accession>A0A4Y6UYT6</accession>
<dbReference type="RefSeq" id="WP_141448304.1">
    <property type="nucleotide sequence ID" value="NZ_CP041217.1"/>
</dbReference>
<protein>
    <submittedName>
        <fullName evidence="2">Uncharacterized protein</fullName>
    </submittedName>
</protein>
<sequence>MTYSQRGSSQAGASSDVAHLEYRIGELNDRISRLAAEIEVSHGGPQERLLELRTEAEQAANDLARLQDELAAYEE</sequence>
<dbReference type="KEGG" id="saca:FFV09_13425"/>
<feature type="coiled-coil region" evidence="1">
    <location>
        <begin position="17"/>
        <end position="69"/>
    </location>
</feature>
<keyword evidence="1" id="KW-0175">Coiled coil</keyword>
<keyword evidence="3" id="KW-1185">Reference proteome</keyword>
<reference evidence="2 3" key="1">
    <citation type="submission" date="2019-06" db="EMBL/GenBank/DDBJ databases">
        <title>Saccharibacillus brassicae sp. nov., an endophytic bacterium isolated from Chinese cabbage seeds (Brassica pekinensis).</title>
        <authorList>
            <person name="Jiang L."/>
            <person name="Lee J."/>
            <person name="Kim S.W."/>
        </authorList>
    </citation>
    <scope>NUCLEOTIDE SEQUENCE [LARGE SCALE GENOMIC DNA]</scope>
    <source>
        <strain evidence="3">KCTC 43072 / ATSA2</strain>
    </source>
</reference>